<gene>
    <name evidence="2" type="ORF">GMARGA_LOCUS27517</name>
</gene>
<feature type="non-terminal residue" evidence="2">
    <location>
        <position position="77"/>
    </location>
</feature>
<dbReference type="Proteomes" id="UP000789901">
    <property type="component" value="Unassembled WGS sequence"/>
</dbReference>
<dbReference type="EMBL" id="CAJVQB010033755">
    <property type="protein sequence ID" value="CAG8820232.1"/>
    <property type="molecule type" value="Genomic_DNA"/>
</dbReference>
<evidence type="ECO:0000313" key="2">
    <source>
        <dbReference type="EMBL" id="CAG8820232.1"/>
    </source>
</evidence>
<sequence>MSEISFPTSASTTAMEDSSTLAHVKEEDLDLSETAIKILEKEEINGRDFLKISEEKLRSIGMVLGPASRLSDFAKDL</sequence>
<evidence type="ECO:0000313" key="3">
    <source>
        <dbReference type="Proteomes" id="UP000789901"/>
    </source>
</evidence>
<dbReference type="InterPro" id="IPR013761">
    <property type="entry name" value="SAM/pointed_sf"/>
</dbReference>
<keyword evidence="3" id="KW-1185">Reference proteome</keyword>
<evidence type="ECO:0000256" key="1">
    <source>
        <dbReference type="SAM" id="MobiDB-lite"/>
    </source>
</evidence>
<protein>
    <submittedName>
        <fullName evidence="2">3821_t:CDS:1</fullName>
    </submittedName>
</protein>
<name>A0ABN7W7C4_GIGMA</name>
<feature type="region of interest" description="Disordered" evidence="1">
    <location>
        <begin position="1"/>
        <end position="21"/>
    </location>
</feature>
<reference evidence="2 3" key="1">
    <citation type="submission" date="2021-06" db="EMBL/GenBank/DDBJ databases">
        <authorList>
            <person name="Kallberg Y."/>
            <person name="Tangrot J."/>
            <person name="Rosling A."/>
        </authorList>
    </citation>
    <scope>NUCLEOTIDE SEQUENCE [LARGE SCALE GENOMIC DNA]</scope>
    <source>
        <strain evidence="2 3">120-4 pot B 10/14</strain>
    </source>
</reference>
<comment type="caution">
    <text evidence="2">The sequence shown here is derived from an EMBL/GenBank/DDBJ whole genome shotgun (WGS) entry which is preliminary data.</text>
</comment>
<proteinExistence type="predicted"/>
<dbReference type="Gene3D" id="1.10.150.50">
    <property type="entry name" value="Transcription Factor, Ets-1"/>
    <property type="match status" value="1"/>
</dbReference>
<accession>A0ABN7W7C4</accession>
<organism evidence="2 3">
    <name type="scientific">Gigaspora margarita</name>
    <dbReference type="NCBI Taxonomy" id="4874"/>
    <lineage>
        <taxon>Eukaryota</taxon>
        <taxon>Fungi</taxon>
        <taxon>Fungi incertae sedis</taxon>
        <taxon>Mucoromycota</taxon>
        <taxon>Glomeromycotina</taxon>
        <taxon>Glomeromycetes</taxon>
        <taxon>Diversisporales</taxon>
        <taxon>Gigasporaceae</taxon>
        <taxon>Gigaspora</taxon>
    </lineage>
</organism>